<dbReference type="Proteomes" id="UP000183898">
    <property type="component" value="Unassembled WGS sequence"/>
</dbReference>
<dbReference type="EMBL" id="FOCT01000005">
    <property type="protein sequence ID" value="SEN56796.1"/>
    <property type="molecule type" value="Genomic_DNA"/>
</dbReference>
<evidence type="ECO:0000313" key="1">
    <source>
        <dbReference type="EMBL" id="SEN56796.1"/>
    </source>
</evidence>
<proteinExistence type="predicted"/>
<sequence length="85" mass="9888">MQTFPWLKESRPDIEATHPFEESPRYKKGLGKTAQPFSMHGKYACSSPFAESLTKIFSRFFLRILMLFQDVMVGSNDFPVGRRIR</sequence>
<organism evidence="1 2">
    <name type="scientific">Nitrosospira multiformis</name>
    <dbReference type="NCBI Taxonomy" id="1231"/>
    <lineage>
        <taxon>Bacteria</taxon>
        <taxon>Pseudomonadati</taxon>
        <taxon>Pseudomonadota</taxon>
        <taxon>Betaproteobacteria</taxon>
        <taxon>Nitrosomonadales</taxon>
        <taxon>Nitrosomonadaceae</taxon>
        <taxon>Nitrosospira</taxon>
    </lineage>
</organism>
<evidence type="ECO:0000313" key="2">
    <source>
        <dbReference type="Proteomes" id="UP000183898"/>
    </source>
</evidence>
<protein>
    <submittedName>
        <fullName evidence="1">Uncharacterized protein</fullName>
    </submittedName>
</protein>
<gene>
    <name evidence="1" type="ORF">SAMN05216404_105161</name>
</gene>
<reference evidence="1 2" key="1">
    <citation type="submission" date="2016-10" db="EMBL/GenBank/DDBJ databases">
        <authorList>
            <person name="de Groot N.N."/>
        </authorList>
    </citation>
    <scope>NUCLEOTIDE SEQUENCE [LARGE SCALE GENOMIC DNA]</scope>
    <source>
        <strain evidence="1 2">Nl18</strain>
    </source>
</reference>
<dbReference type="AlphaFoldDB" id="A0A1H8HL32"/>
<accession>A0A1H8HL32</accession>
<name>A0A1H8HL32_9PROT</name>